<reference evidence="5 6" key="1">
    <citation type="journal article" date="2018" name="PLoS Pathog.">
        <title>Evolution of structural diversity of trichothecenes, a family of toxins produced by plant pathogenic and entomopathogenic fungi.</title>
        <authorList>
            <person name="Proctor R.H."/>
            <person name="McCormick S.P."/>
            <person name="Kim H.S."/>
            <person name="Cardoza R.E."/>
            <person name="Stanley A.M."/>
            <person name="Lindo L."/>
            <person name="Kelly A."/>
            <person name="Brown D.W."/>
            <person name="Lee T."/>
            <person name="Vaughan M.M."/>
            <person name="Alexander N.J."/>
            <person name="Busman M."/>
            <person name="Gutierrez S."/>
        </authorList>
    </citation>
    <scope>NUCLEOTIDE SEQUENCE [LARGE SCALE GENOMIC DNA]</scope>
    <source>
        <strain evidence="5 6">NRRL 3299</strain>
    </source>
</reference>
<dbReference type="AlphaFoldDB" id="A0A395S0U2"/>
<evidence type="ECO:0000256" key="2">
    <source>
        <dbReference type="ARBA" id="ARBA00023242"/>
    </source>
</evidence>
<dbReference type="Proteomes" id="UP000266152">
    <property type="component" value="Unassembled WGS sequence"/>
</dbReference>
<dbReference type="Gene3D" id="1.10.1040.10">
    <property type="entry name" value="N-(1-d-carboxylethyl)-l-norvaline Dehydrogenase, domain 2"/>
    <property type="match status" value="1"/>
</dbReference>
<dbReference type="InterPro" id="IPR013328">
    <property type="entry name" value="6PGD_dom2"/>
</dbReference>
<dbReference type="GO" id="GO:0016616">
    <property type="term" value="F:oxidoreductase activity, acting on the CH-OH group of donors, NAD or NADP as acceptor"/>
    <property type="evidence" value="ECO:0007669"/>
    <property type="project" value="InterPro"/>
</dbReference>
<dbReference type="InterPro" id="IPR006108">
    <property type="entry name" value="3HC_DH_C"/>
</dbReference>
<dbReference type="InterPro" id="IPR001138">
    <property type="entry name" value="Zn2Cys6_DnaBD"/>
</dbReference>
<proteinExistence type="predicted"/>
<comment type="caution">
    <text evidence="5">The sequence shown here is derived from an EMBL/GenBank/DDBJ whole genome shotgun (WGS) entry which is preliminary data.</text>
</comment>
<dbReference type="PANTHER" id="PTHR48075">
    <property type="entry name" value="3-HYDROXYACYL-COA DEHYDROGENASE FAMILY PROTEIN"/>
    <property type="match status" value="1"/>
</dbReference>
<dbReference type="Pfam" id="PF02737">
    <property type="entry name" value="3HCDH_N"/>
    <property type="match status" value="1"/>
</dbReference>
<dbReference type="Pfam" id="PF00725">
    <property type="entry name" value="3HCDH"/>
    <property type="match status" value="1"/>
</dbReference>
<dbReference type="PROSITE" id="PS50048">
    <property type="entry name" value="ZN2_CY6_FUNGAL_2"/>
    <property type="match status" value="1"/>
</dbReference>
<feature type="region of interest" description="Disordered" evidence="3">
    <location>
        <begin position="63"/>
        <end position="96"/>
    </location>
</feature>
<evidence type="ECO:0000259" key="4">
    <source>
        <dbReference type="PROSITE" id="PS50048"/>
    </source>
</evidence>
<accession>A0A395S0U2</accession>
<evidence type="ECO:0000313" key="6">
    <source>
        <dbReference type="Proteomes" id="UP000266152"/>
    </source>
</evidence>
<dbReference type="InterPro" id="IPR008927">
    <property type="entry name" value="6-PGluconate_DH-like_C_sf"/>
</dbReference>
<protein>
    <submittedName>
        <fullName evidence="5">3-hydroxybutyryl-dehydrogenase</fullName>
    </submittedName>
</protein>
<dbReference type="Gene3D" id="4.10.240.10">
    <property type="entry name" value="Zn(2)-C6 fungal-type DNA-binding domain"/>
    <property type="match status" value="1"/>
</dbReference>
<sequence length="864" mass="96846">MPTRLVTRRTQFSSCDECRRSRVACDAQRNPSNPPGDTSSPCTRCRNRNQACTFQWLENVRANTTSTTKRKSRRRTTSQPISDTSSTQASYGTEASEPRALDQAHVFEADIAISGDSSTASAVLESVSPPRNTIPSEHYADNNSMDDLEIKWLDTLYREGFEVVFGSWMGSYSCPFLFGHTLADKYVSISDLCRHLDECIVDSGSSQLAGRGEDAELSLQSTICAFAARWLPSLWRHARRDMLRIINRPSYRSMLSLLLFALTPIPEGISEEEETDGISGQACVHAALQQIQNLRARQRNLQFSGSKVSPSLRSETIVTTPESIESSGFINAESTVYWAALTFDTSASLTLNCRPLLSSGLFGFESELPWRLVRTCAKMFDETARQWKQASSDMTDERANQIIAAGASWKLLGWKLTAIFKEALRDGHEEPEVRKSYFAVVDSIKQFGIIYRPLLDDCHKRMPFLGQQTKLRWFSLMLHYHLSILMLVDTIEATDRQDLLQDIADISIDAENTIMNTLAFGLHNSFTLRRPRDGSQDGGRSIFTIPIVSIDPYPHHAVAGVQLLRKAIDRDFGVGKITEETSESATDITTEPPGTQGRRLAFMWSSTGNDVHLVDGQEAQLQASLEAIDEFQRSSKKENASWGKIITHSRDTLSKAVQAAWLIVECVPERLDLKQKVIMELDSIASKDTIIASNSSSYSCSEILKGLDLKHESRFLSAHSYWPPEVPEIEIMGHETTNPWYVDLMMEQCKAHGFSPFHVKKPSMGYIYNRIWAAIKREALLTAAEGVATPKEIDGIFKGVLKTPKGPFEQMDLVGLDVVMDIEQHYADARGNIPSEPREYLQKFLDEGNLGIKSGRGFYDYTTR</sequence>
<evidence type="ECO:0000313" key="5">
    <source>
        <dbReference type="EMBL" id="RGP65857.1"/>
    </source>
</evidence>
<feature type="compositionally biased region" description="Polar residues" evidence="3">
    <location>
        <begin position="79"/>
        <end position="93"/>
    </location>
</feature>
<dbReference type="GO" id="GO:0000981">
    <property type="term" value="F:DNA-binding transcription factor activity, RNA polymerase II-specific"/>
    <property type="evidence" value="ECO:0007669"/>
    <property type="project" value="InterPro"/>
</dbReference>
<dbReference type="CDD" id="cd00067">
    <property type="entry name" value="GAL4"/>
    <property type="match status" value="1"/>
</dbReference>
<dbReference type="STRING" id="5514.A0A395S0U2"/>
<evidence type="ECO:0000256" key="1">
    <source>
        <dbReference type="ARBA" id="ARBA00023002"/>
    </source>
</evidence>
<keyword evidence="6" id="KW-1185">Reference proteome</keyword>
<keyword evidence="1" id="KW-0560">Oxidoreductase</keyword>
<dbReference type="PANTHER" id="PTHR48075:SF3">
    <property type="entry name" value="3-HYDROXYACYL-COA DEHYDROGENASE"/>
    <property type="match status" value="1"/>
</dbReference>
<dbReference type="EMBL" id="PXOF01000099">
    <property type="protein sequence ID" value="RGP65857.1"/>
    <property type="molecule type" value="Genomic_DNA"/>
</dbReference>
<dbReference type="GO" id="GO:0008270">
    <property type="term" value="F:zinc ion binding"/>
    <property type="evidence" value="ECO:0007669"/>
    <property type="project" value="InterPro"/>
</dbReference>
<name>A0A395S0U2_FUSSP</name>
<dbReference type="Gene3D" id="3.40.50.720">
    <property type="entry name" value="NAD(P)-binding Rossmann-like Domain"/>
    <property type="match status" value="1"/>
</dbReference>
<dbReference type="SMART" id="SM00066">
    <property type="entry name" value="GAL4"/>
    <property type="match status" value="1"/>
</dbReference>
<gene>
    <name evidence="5" type="ORF">FSPOR_7118</name>
</gene>
<organism evidence="5 6">
    <name type="scientific">Fusarium sporotrichioides</name>
    <dbReference type="NCBI Taxonomy" id="5514"/>
    <lineage>
        <taxon>Eukaryota</taxon>
        <taxon>Fungi</taxon>
        <taxon>Dikarya</taxon>
        <taxon>Ascomycota</taxon>
        <taxon>Pezizomycotina</taxon>
        <taxon>Sordariomycetes</taxon>
        <taxon>Hypocreomycetidae</taxon>
        <taxon>Hypocreales</taxon>
        <taxon>Nectriaceae</taxon>
        <taxon>Fusarium</taxon>
    </lineage>
</organism>
<dbReference type="GO" id="GO:0006631">
    <property type="term" value="P:fatty acid metabolic process"/>
    <property type="evidence" value="ECO:0007669"/>
    <property type="project" value="InterPro"/>
</dbReference>
<dbReference type="SUPFAM" id="SSF51735">
    <property type="entry name" value="NAD(P)-binding Rossmann-fold domains"/>
    <property type="match status" value="1"/>
</dbReference>
<feature type="domain" description="Zn(2)-C6 fungal-type" evidence="4">
    <location>
        <begin position="14"/>
        <end position="54"/>
    </location>
</feature>
<keyword evidence="2" id="KW-0539">Nucleus</keyword>
<dbReference type="SUPFAM" id="SSF48179">
    <property type="entry name" value="6-phosphogluconate dehydrogenase C-terminal domain-like"/>
    <property type="match status" value="1"/>
</dbReference>
<dbReference type="InterPro" id="IPR036864">
    <property type="entry name" value="Zn2-C6_fun-type_DNA-bd_sf"/>
</dbReference>
<dbReference type="InterPro" id="IPR006176">
    <property type="entry name" value="3-OHacyl-CoA_DH_NAD-bd"/>
</dbReference>
<dbReference type="SUPFAM" id="SSF57701">
    <property type="entry name" value="Zn2/Cys6 DNA-binding domain"/>
    <property type="match status" value="1"/>
</dbReference>
<dbReference type="GO" id="GO:0070403">
    <property type="term" value="F:NAD+ binding"/>
    <property type="evidence" value="ECO:0007669"/>
    <property type="project" value="InterPro"/>
</dbReference>
<evidence type="ECO:0000256" key="3">
    <source>
        <dbReference type="SAM" id="MobiDB-lite"/>
    </source>
</evidence>
<dbReference type="InterPro" id="IPR036291">
    <property type="entry name" value="NAD(P)-bd_dom_sf"/>
</dbReference>